<feature type="domain" description="Histone deacetylase" evidence="14">
    <location>
        <begin position="44"/>
        <end position="329"/>
    </location>
</feature>
<evidence type="ECO:0000256" key="9">
    <source>
        <dbReference type="ARBA" id="ARBA00023242"/>
    </source>
</evidence>
<dbReference type="InterPro" id="IPR000286">
    <property type="entry name" value="HDACs"/>
</dbReference>
<dbReference type="FunFam" id="3.40.800.20:FF:000009">
    <property type="entry name" value="Histone deacetylase 11"/>
    <property type="match status" value="1"/>
</dbReference>
<comment type="function">
    <text evidence="11">Responsible for the deacetylation of lysine residues on the N-terminal part of the core histones (H2A, H2B, H3 and H4). Histone deacetylation gives a tag for epigenetic repression and plays an important role in transcriptional regulation, cell cycle progression and developmental events. Histone deacetylases act via the formation of large multiprotein complexes.</text>
</comment>
<dbReference type="InterPro" id="IPR023696">
    <property type="entry name" value="Ureohydrolase_dom_sf"/>
</dbReference>
<dbReference type="CDD" id="cd09993">
    <property type="entry name" value="HDAC_classIV"/>
    <property type="match status" value="1"/>
</dbReference>
<evidence type="ECO:0000256" key="1">
    <source>
        <dbReference type="ARBA" id="ARBA00004123"/>
    </source>
</evidence>
<evidence type="ECO:0000256" key="11">
    <source>
        <dbReference type="ARBA" id="ARBA00059784"/>
    </source>
</evidence>
<evidence type="ECO:0000256" key="6">
    <source>
        <dbReference type="ARBA" id="ARBA00022853"/>
    </source>
</evidence>
<name>A0A7J7KQF4_BUGNE</name>
<comment type="subunit">
    <text evidence="12">Interacts with HDAC6.</text>
</comment>
<sequence>MAAECSKSKCAILFAKIKELNNDVWPIVYSPNYNITFFGMEKLHPFDSTKWGNVFQYLQDSNMISKDTVVCPTEISKEQLLEFHTERYISSLNWSSKVAVITEVPPVACLPNFVVQRRLLSKLRLQTSGTIIAARLALLRQWSINLGGGFHHCSSNKGGGFCAYADISGALKTLKTEGLINSALIIDLDAHQGNGHQKDFKDTDWVHTLDVYNGSIYPGDYKAKEMRNLLAIELRSFTADEKYLDKVSNGLDRIFSVMGQSFPDIIAYNAGTDCMVGDPLGQLSISPQGIIRRDEMVFRLARERKIPIFMVLSGGYQPQTAQVIADSILNLKGQGLITREPNL</sequence>
<dbReference type="Pfam" id="PF00850">
    <property type="entry name" value="Hist_deacetyl"/>
    <property type="match status" value="1"/>
</dbReference>
<reference evidence="15" key="1">
    <citation type="submission" date="2020-06" db="EMBL/GenBank/DDBJ databases">
        <title>Draft genome of Bugula neritina, a colonial animal packing powerful symbionts and potential medicines.</title>
        <authorList>
            <person name="Rayko M."/>
        </authorList>
    </citation>
    <scope>NUCLEOTIDE SEQUENCE [LARGE SCALE GENOMIC DNA]</scope>
    <source>
        <strain evidence="15">Kwan_BN1</strain>
    </source>
</reference>
<dbReference type="GO" id="GO:0040029">
    <property type="term" value="P:epigenetic regulation of gene expression"/>
    <property type="evidence" value="ECO:0007669"/>
    <property type="project" value="TreeGrafter"/>
</dbReference>
<dbReference type="Proteomes" id="UP000593567">
    <property type="component" value="Unassembled WGS sequence"/>
</dbReference>
<evidence type="ECO:0000256" key="3">
    <source>
        <dbReference type="ARBA" id="ARBA00012111"/>
    </source>
</evidence>
<dbReference type="PANTHER" id="PTHR10625:SF23">
    <property type="entry name" value="HISTONE DEACETYLASE 11"/>
    <property type="match status" value="1"/>
</dbReference>
<keyword evidence="8" id="KW-0804">Transcription</keyword>
<evidence type="ECO:0000313" key="15">
    <source>
        <dbReference type="EMBL" id="KAF6040368.1"/>
    </source>
</evidence>
<evidence type="ECO:0000256" key="7">
    <source>
        <dbReference type="ARBA" id="ARBA00023015"/>
    </source>
</evidence>
<dbReference type="InterPro" id="IPR037138">
    <property type="entry name" value="His_deacetylse_dom_sf"/>
</dbReference>
<dbReference type="GO" id="GO:0141221">
    <property type="term" value="F:histone deacetylase activity, hydrolytic mechanism"/>
    <property type="evidence" value="ECO:0007669"/>
    <property type="project" value="UniProtKB-EC"/>
</dbReference>
<dbReference type="EMBL" id="VXIV02000152">
    <property type="protein sequence ID" value="KAF6040368.1"/>
    <property type="molecule type" value="Genomic_DNA"/>
</dbReference>
<evidence type="ECO:0000256" key="4">
    <source>
        <dbReference type="ARBA" id="ARBA00022491"/>
    </source>
</evidence>
<keyword evidence="4" id="KW-0678">Repressor</keyword>
<protein>
    <recommendedName>
        <fullName evidence="13">Histone deacetylase 11</fullName>
        <ecNumber evidence="3">3.5.1.98</ecNumber>
    </recommendedName>
</protein>
<evidence type="ECO:0000256" key="5">
    <source>
        <dbReference type="ARBA" id="ARBA00022801"/>
    </source>
</evidence>
<comment type="catalytic activity">
    <reaction evidence="10">
        <text>N(6)-acetyl-L-lysyl-[histone] + H2O = L-lysyl-[histone] + acetate</text>
        <dbReference type="Rhea" id="RHEA:58196"/>
        <dbReference type="Rhea" id="RHEA-COMP:9845"/>
        <dbReference type="Rhea" id="RHEA-COMP:11338"/>
        <dbReference type="ChEBI" id="CHEBI:15377"/>
        <dbReference type="ChEBI" id="CHEBI:29969"/>
        <dbReference type="ChEBI" id="CHEBI:30089"/>
        <dbReference type="ChEBI" id="CHEBI:61930"/>
        <dbReference type="EC" id="3.5.1.98"/>
    </reaction>
</comment>
<comment type="caution">
    <text evidence="15">The sequence shown here is derived from an EMBL/GenBank/DDBJ whole genome shotgun (WGS) entry which is preliminary data.</text>
</comment>
<dbReference type="OrthoDB" id="437693at2759"/>
<evidence type="ECO:0000259" key="14">
    <source>
        <dbReference type="Pfam" id="PF00850"/>
    </source>
</evidence>
<dbReference type="SUPFAM" id="SSF52768">
    <property type="entry name" value="Arginase/deacetylase"/>
    <property type="match status" value="1"/>
</dbReference>
<dbReference type="EC" id="3.5.1.98" evidence="3"/>
<keyword evidence="5" id="KW-0378">Hydrolase</keyword>
<evidence type="ECO:0000256" key="10">
    <source>
        <dbReference type="ARBA" id="ARBA00048287"/>
    </source>
</evidence>
<keyword evidence="16" id="KW-1185">Reference proteome</keyword>
<gene>
    <name evidence="15" type="ORF">EB796_001329</name>
</gene>
<organism evidence="15 16">
    <name type="scientific">Bugula neritina</name>
    <name type="common">Brown bryozoan</name>
    <name type="synonym">Sertularia neritina</name>
    <dbReference type="NCBI Taxonomy" id="10212"/>
    <lineage>
        <taxon>Eukaryota</taxon>
        <taxon>Metazoa</taxon>
        <taxon>Spiralia</taxon>
        <taxon>Lophotrochozoa</taxon>
        <taxon>Bryozoa</taxon>
        <taxon>Gymnolaemata</taxon>
        <taxon>Cheilostomatida</taxon>
        <taxon>Flustrina</taxon>
        <taxon>Buguloidea</taxon>
        <taxon>Bugulidae</taxon>
        <taxon>Bugula</taxon>
    </lineage>
</organism>
<keyword evidence="9" id="KW-0539">Nucleus</keyword>
<evidence type="ECO:0000313" key="16">
    <source>
        <dbReference type="Proteomes" id="UP000593567"/>
    </source>
</evidence>
<dbReference type="AlphaFoldDB" id="A0A7J7KQF4"/>
<accession>A0A7J7KQF4</accession>
<keyword evidence="7" id="KW-0805">Transcription regulation</keyword>
<dbReference type="PRINTS" id="PR01270">
    <property type="entry name" value="HDASUPER"/>
</dbReference>
<dbReference type="GO" id="GO:0000118">
    <property type="term" value="C:histone deacetylase complex"/>
    <property type="evidence" value="ECO:0007669"/>
    <property type="project" value="TreeGrafter"/>
</dbReference>
<dbReference type="Gene3D" id="3.40.800.20">
    <property type="entry name" value="Histone deacetylase domain"/>
    <property type="match status" value="1"/>
</dbReference>
<dbReference type="InterPro" id="IPR023801">
    <property type="entry name" value="His_deacetylse_dom"/>
</dbReference>
<evidence type="ECO:0000256" key="8">
    <source>
        <dbReference type="ARBA" id="ARBA00023163"/>
    </source>
</evidence>
<evidence type="ECO:0000256" key="13">
    <source>
        <dbReference type="ARBA" id="ARBA00072450"/>
    </source>
</evidence>
<evidence type="ECO:0000256" key="12">
    <source>
        <dbReference type="ARBA" id="ARBA00065154"/>
    </source>
</evidence>
<comment type="subcellular location">
    <subcellularLocation>
        <location evidence="1">Nucleus</location>
    </subcellularLocation>
</comment>
<evidence type="ECO:0000256" key="2">
    <source>
        <dbReference type="ARBA" id="ARBA00005947"/>
    </source>
</evidence>
<keyword evidence="6" id="KW-0156">Chromatin regulator</keyword>
<comment type="similarity">
    <text evidence="2">Belongs to the histone deacetylase family.</text>
</comment>
<proteinExistence type="inferred from homology"/>
<dbReference type="InterPro" id="IPR044150">
    <property type="entry name" value="HDAC_classIV"/>
</dbReference>
<dbReference type="PANTHER" id="PTHR10625">
    <property type="entry name" value="HISTONE DEACETYLASE HDAC1-RELATED"/>
    <property type="match status" value="1"/>
</dbReference>